<keyword evidence="1" id="KW-0808">Transferase</keyword>
<dbReference type="SMR" id="A0A4Q1Q6C9"/>
<dbReference type="AlphaFoldDB" id="A0A4Q1Q6C9"/>
<organism evidence="1 2">
    <name type="scientific">Streptococcus pyogenes</name>
    <dbReference type="NCBI Taxonomy" id="1314"/>
    <lineage>
        <taxon>Bacteria</taxon>
        <taxon>Bacillati</taxon>
        <taxon>Bacillota</taxon>
        <taxon>Bacilli</taxon>
        <taxon>Lactobacillales</taxon>
        <taxon>Streptococcaceae</taxon>
        <taxon>Streptococcus</taxon>
    </lineage>
</organism>
<dbReference type="Pfam" id="PF05096">
    <property type="entry name" value="Glu_cyclase_2"/>
    <property type="match status" value="1"/>
</dbReference>
<name>A0A4Q1Q6C9_STRPY</name>
<sequence length="239" mass="27104">MSIMITKGQVRLLRTYSYDSNLYTQGLEQLNNNHILLSAGRYGFSKVGVYDLTQEIFSEKIAFPDTVFAEGLTVVEDYFWLLTYKEGVAYKFDKATCNCLGAYPFEGDGWGLAYDKENQCLWMTSGNAFLQKRDPKDFALLDTVLVAIESVPISMLNELEYVDGYLYANIWQTNTIVKLQPDSGKVVATYDISPLLKALNLDKSHYPDLNVLNGIAHLDQQRFLITGKLYPLMLEVVLD</sequence>
<comment type="caution">
    <text evidence="1">The sequence shown here is derived from an EMBL/GenBank/DDBJ whole genome shotgun (WGS) entry which is preliminary data.</text>
</comment>
<gene>
    <name evidence="1" type="ORF">SAMEA1711581_00459</name>
</gene>
<evidence type="ECO:0000313" key="2">
    <source>
        <dbReference type="Proteomes" id="UP000353394"/>
    </source>
</evidence>
<accession>A0A4Q1Q6C9</accession>
<reference evidence="1 2" key="1">
    <citation type="submission" date="2019-04" db="EMBL/GenBank/DDBJ databases">
        <authorList>
            <consortium name="Pathogen Informatics"/>
        </authorList>
    </citation>
    <scope>NUCLEOTIDE SEQUENCE [LARGE SCALE GENOMIC DNA]</scope>
    <source>
        <strain evidence="1 2">K36395</strain>
    </source>
</reference>
<dbReference type="GO" id="GO:0016603">
    <property type="term" value="F:glutaminyl-peptide cyclotransferase activity"/>
    <property type="evidence" value="ECO:0007669"/>
    <property type="project" value="InterPro"/>
</dbReference>
<dbReference type="InterPro" id="IPR011044">
    <property type="entry name" value="Quino_amine_DH_bsu"/>
</dbReference>
<dbReference type="OMA" id="NDKLFQV"/>
<dbReference type="SUPFAM" id="SSF50969">
    <property type="entry name" value="YVTN repeat-like/Quinoprotein amine dehydrogenase"/>
    <property type="match status" value="1"/>
</dbReference>
<proteinExistence type="predicted"/>
<dbReference type="InterPro" id="IPR007788">
    <property type="entry name" value="QCT"/>
</dbReference>
<evidence type="ECO:0000313" key="1">
    <source>
        <dbReference type="EMBL" id="VHC99937.1"/>
    </source>
</evidence>
<dbReference type="RefSeq" id="WP_010921981.1">
    <property type="nucleotide sequence ID" value="NZ_AP017629.1"/>
</dbReference>
<dbReference type="PANTHER" id="PTHR31270:SF1">
    <property type="entry name" value="GLUTAMINYL-PEPTIDE CYCLOTRANSFERASE"/>
    <property type="match status" value="1"/>
</dbReference>
<protein>
    <submittedName>
        <fullName evidence="1">Glutamine cyclotransferase</fullName>
    </submittedName>
</protein>
<dbReference type="Proteomes" id="UP000353394">
    <property type="component" value="Unassembled WGS sequence"/>
</dbReference>
<dbReference type="EMBL" id="CAAIJW010000003">
    <property type="protein sequence ID" value="VHC99937.1"/>
    <property type="molecule type" value="Genomic_DNA"/>
</dbReference>
<dbReference type="PANTHER" id="PTHR31270">
    <property type="entry name" value="GLUTAMINYL-PEPTIDE CYCLOTRANSFERASE"/>
    <property type="match status" value="1"/>
</dbReference>